<dbReference type="GO" id="GO:0016787">
    <property type="term" value="F:hydrolase activity"/>
    <property type="evidence" value="ECO:0007669"/>
    <property type="project" value="TreeGrafter"/>
</dbReference>
<evidence type="ECO:0000256" key="3">
    <source>
        <dbReference type="ARBA" id="ARBA00023180"/>
    </source>
</evidence>
<evidence type="ECO:0000313" key="5">
    <source>
        <dbReference type="EMBL" id="CAD7568215.1"/>
    </source>
</evidence>
<comment type="similarity">
    <text evidence="1">Belongs to the strictosidine synthase family.</text>
</comment>
<keyword evidence="3" id="KW-0325">Glycoprotein</keyword>
<protein>
    <submittedName>
        <fullName evidence="5">(California timema) hypothetical protein</fullName>
    </submittedName>
</protein>
<dbReference type="SUPFAM" id="SSF63829">
    <property type="entry name" value="Calcium-dependent phosphotriesterase"/>
    <property type="match status" value="1"/>
</dbReference>
<dbReference type="PANTHER" id="PTHR10426:SF88">
    <property type="entry name" value="ADIPOCYTE PLASMA MEMBRANE-ASSOCIATED PROTEIN HEMOMUCIN-RELATED"/>
    <property type="match status" value="1"/>
</dbReference>
<evidence type="ECO:0000256" key="2">
    <source>
        <dbReference type="ARBA" id="ARBA00022553"/>
    </source>
</evidence>
<evidence type="ECO:0000256" key="1">
    <source>
        <dbReference type="ARBA" id="ARBA00009191"/>
    </source>
</evidence>
<evidence type="ECO:0000259" key="4">
    <source>
        <dbReference type="Pfam" id="PF03088"/>
    </source>
</evidence>
<dbReference type="Pfam" id="PF03088">
    <property type="entry name" value="Str_synth"/>
    <property type="match status" value="1"/>
</dbReference>
<keyword evidence="2" id="KW-0597">Phosphoprotein</keyword>
<accession>A0A7R9P3H7</accession>
<dbReference type="InterPro" id="IPR018119">
    <property type="entry name" value="Strictosidine_synth_cons-reg"/>
</dbReference>
<dbReference type="PANTHER" id="PTHR10426">
    <property type="entry name" value="STRICTOSIDINE SYNTHASE-RELATED"/>
    <property type="match status" value="1"/>
</dbReference>
<feature type="domain" description="Strictosidine synthase conserved region" evidence="4">
    <location>
        <begin position="164"/>
        <end position="250"/>
    </location>
</feature>
<dbReference type="Pfam" id="PF20067">
    <property type="entry name" value="SSL_N"/>
    <property type="match status" value="1"/>
</dbReference>
<dbReference type="InterPro" id="IPR011042">
    <property type="entry name" value="6-blade_b-propeller_TolB-like"/>
</dbReference>
<dbReference type="GO" id="GO:0012505">
    <property type="term" value="C:endomembrane system"/>
    <property type="evidence" value="ECO:0007669"/>
    <property type="project" value="TreeGrafter"/>
</dbReference>
<dbReference type="Gene3D" id="2.120.10.30">
    <property type="entry name" value="TolB, C-terminal domain"/>
    <property type="match status" value="1"/>
</dbReference>
<name>A0A7R9P3H7_TIMCA</name>
<dbReference type="AlphaFoldDB" id="A0A7R9P3H7"/>
<proteinExistence type="inferred from homology"/>
<sequence>MGKITTLVFASVIVFLLVTYLPGLPPYMEFTAQSITPPMELKGVLALNERLNNAEHLFKGEVKGAESFAVHKGSLYSGLHGGYIVKIVANKVIPVTKFGSSQCLGFWDEAKCGRPLGLKSGKDGYLYVADAYYGLYKVNTTTGASTLLVSKNVAINGKEPRLPNSVDVAKDGTMYWTDSSTDILLQDGVYALLGDGSGRLLKYNPVTNTSEVLLDKLHFANGVILSPLEDFVVVAETAASKLQRYYLKGPKKGQKDIFLDGLPGLPDNLKSNGRGGFYVPLIVGRDMNHSVLTQQLAPYPTVRKFLARVLALLELSFQQVEALVPNYYTQRAIHWLGHFESVSFLHMNRFTVLDVDIEGRITDSLHCLDGSLEGISEIEMYNGHFYFGSPYNDFIGRVKIN</sequence>
<reference evidence="5" key="1">
    <citation type="submission" date="2020-11" db="EMBL/GenBank/DDBJ databases">
        <authorList>
            <person name="Tran Van P."/>
        </authorList>
    </citation>
    <scope>NUCLEOTIDE SEQUENCE</scope>
</reference>
<gene>
    <name evidence="5" type="ORF">TCMB3V08_LOCUS986</name>
</gene>
<organism evidence="5">
    <name type="scientific">Timema californicum</name>
    <name type="common">California timema</name>
    <name type="synonym">Walking stick</name>
    <dbReference type="NCBI Taxonomy" id="61474"/>
    <lineage>
        <taxon>Eukaryota</taxon>
        <taxon>Metazoa</taxon>
        <taxon>Ecdysozoa</taxon>
        <taxon>Arthropoda</taxon>
        <taxon>Hexapoda</taxon>
        <taxon>Insecta</taxon>
        <taxon>Pterygota</taxon>
        <taxon>Neoptera</taxon>
        <taxon>Polyneoptera</taxon>
        <taxon>Phasmatodea</taxon>
        <taxon>Timematodea</taxon>
        <taxon>Timematoidea</taxon>
        <taxon>Timematidae</taxon>
        <taxon>Timema</taxon>
    </lineage>
</organism>
<dbReference type="EMBL" id="OE179263">
    <property type="protein sequence ID" value="CAD7568215.1"/>
    <property type="molecule type" value="Genomic_DNA"/>
</dbReference>